<dbReference type="Pfam" id="PF05695">
    <property type="entry name" value="Ycf2"/>
    <property type="match status" value="1"/>
</dbReference>
<evidence type="ECO:0000259" key="1">
    <source>
        <dbReference type="Pfam" id="PF05695"/>
    </source>
</evidence>
<sequence length="67" mass="7967">MMRPTELHQLFSDPKVVAEVPSGTNEQVMPEHQFKSWIFELREIENSHYFLESWTQFNSVGSFETYV</sequence>
<protein>
    <recommendedName>
        <fullName evidence="1">Ycf2 N-terminal domain-containing protein</fullName>
    </recommendedName>
</protein>
<feature type="domain" description="Ycf2 N-terminal" evidence="1">
    <location>
        <begin position="29"/>
        <end position="64"/>
    </location>
</feature>
<dbReference type="InterPro" id="IPR056777">
    <property type="entry name" value="Ycf2_N"/>
</dbReference>
<feature type="non-terminal residue" evidence="2">
    <location>
        <position position="67"/>
    </location>
</feature>
<organism evidence="2 3">
    <name type="scientific">Erythranthe guttata</name>
    <name type="common">Yellow monkey flower</name>
    <name type="synonym">Mimulus guttatus</name>
    <dbReference type="NCBI Taxonomy" id="4155"/>
    <lineage>
        <taxon>Eukaryota</taxon>
        <taxon>Viridiplantae</taxon>
        <taxon>Streptophyta</taxon>
        <taxon>Embryophyta</taxon>
        <taxon>Tracheophyta</taxon>
        <taxon>Spermatophyta</taxon>
        <taxon>Magnoliopsida</taxon>
        <taxon>eudicotyledons</taxon>
        <taxon>Gunneridae</taxon>
        <taxon>Pentapetalae</taxon>
        <taxon>asterids</taxon>
        <taxon>lamiids</taxon>
        <taxon>Lamiales</taxon>
        <taxon>Phrymaceae</taxon>
        <taxon>Erythranthe</taxon>
    </lineage>
</organism>
<evidence type="ECO:0000313" key="2">
    <source>
        <dbReference type="EMBL" id="EYU45814.1"/>
    </source>
</evidence>
<keyword evidence="3" id="KW-1185">Reference proteome</keyword>
<evidence type="ECO:0000313" key="3">
    <source>
        <dbReference type="Proteomes" id="UP000030748"/>
    </source>
</evidence>
<dbReference type="Proteomes" id="UP000030748">
    <property type="component" value="Unassembled WGS sequence"/>
</dbReference>
<gene>
    <name evidence="2" type="ORF">MIMGU_mgv1a021764mg</name>
</gene>
<dbReference type="EMBL" id="KI630173">
    <property type="protein sequence ID" value="EYU45814.1"/>
    <property type="molecule type" value="Genomic_DNA"/>
</dbReference>
<reference evidence="2 3" key="1">
    <citation type="journal article" date="2013" name="Proc. Natl. Acad. Sci. U.S.A.">
        <title>Fine-scale variation in meiotic recombination in Mimulus inferred from population shotgun sequencing.</title>
        <authorList>
            <person name="Hellsten U."/>
            <person name="Wright K.M."/>
            <person name="Jenkins J."/>
            <person name="Shu S."/>
            <person name="Yuan Y."/>
            <person name="Wessler S.R."/>
            <person name="Schmutz J."/>
            <person name="Willis J.H."/>
            <person name="Rokhsar D.S."/>
        </authorList>
    </citation>
    <scope>NUCLEOTIDE SEQUENCE [LARGE SCALE GENOMIC DNA]</scope>
    <source>
        <strain evidence="3">cv. DUN x IM62</strain>
    </source>
</reference>
<dbReference type="AlphaFoldDB" id="A0A022S0G4"/>
<name>A0A022S0G4_ERYGU</name>
<proteinExistence type="predicted"/>
<accession>A0A022S0G4</accession>